<dbReference type="InterPro" id="IPR037171">
    <property type="entry name" value="NagB/RpiA_transferase-like"/>
</dbReference>
<dbReference type="SMART" id="SM00420">
    <property type="entry name" value="HTH_DEOR"/>
    <property type="match status" value="1"/>
</dbReference>
<dbReference type="SMART" id="SM01134">
    <property type="entry name" value="DeoRC"/>
    <property type="match status" value="1"/>
</dbReference>
<evidence type="ECO:0000256" key="3">
    <source>
        <dbReference type="ARBA" id="ARBA00023163"/>
    </source>
</evidence>
<protein>
    <submittedName>
        <fullName evidence="5">DeoR/GlpR family DNA-binding transcription regulator</fullName>
    </submittedName>
</protein>
<keyword evidence="3" id="KW-0804">Transcription</keyword>
<dbReference type="InterPro" id="IPR014036">
    <property type="entry name" value="DeoR-like_C"/>
</dbReference>
<proteinExistence type="predicted"/>
<dbReference type="PANTHER" id="PTHR30363:SF44">
    <property type="entry name" value="AGA OPERON TRANSCRIPTIONAL REPRESSOR-RELATED"/>
    <property type="match status" value="1"/>
</dbReference>
<dbReference type="InterPro" id="IPR050313">
    <property type="entry name" value="Carb_Metab_HTH_regulators"/>
</dbReference>
<dbReference type="InterPro" id="IPR001034">
    <property type="entry name" value="DeoR_HTH"/>
</dbReference>
<dbReference type="InterPro" id="IPR036390">
    <property type="entry name" value="WH_DNA-bd_sf"/>
</dbReference>
<dbReference type="Pfam" id="PF00455">
    <property type="entry name" value="DeoRC"/>
    <property type="match status" value="1"/>
</dbReference>
<dbReference type="PANTHER" id="PTHR30363">
    <property type="entry name" value="HTH-TYPE TRANSCRIPTIONAL REGULATOR SRLR-RELATED"/>
    <property type="match status" value="1"/>
</dbReference>
<keyword evidence="1" id="KW-0805">Transcription regulation</keyword>
<accession>A0ABP5K858</accession>
<keyword evidence="6" id="KW-1185">Reference proteome</keyword>
<dbReference type="Proteomes" id="UP001500443">
    <property type="component" value="Unassembled WGS sequence"/>
</dbReference>
<name>A0ABP5K858_9ACTN</name>
<sequence length="252" mass="26832">MLRETRHEKLLSILGDEGVLPVREIATRLGVSEATARRDLTELGRAGRLTRVYGGAVAARADDERPFAEVAVDDPGGREAVATRAAELVEDGDVVLLDIGTTTLALAQRLRGRPVTIVTSNLAVYEELRDDPAVTLILLGGEVRRNYRSVVGVLTESNLRELYVGRLFLGASGILPDGSVLDSTHVEVPVKRAMIKASRQVVLLASAGKFPGDSGLVRICGPEDVHMLITNTSSDPATLATFGEAGVEVVTV</sequence>
<dbReference type="SUPFAM" id="SSF46785">
    <property type="entry name" value="Winged helix' DNA-binding domain"/>
    <property type="match status" value="1"/>
</dbReference>
<evidence type="ECO:0000313" key="5">
    <source>
        <dbReference type="EMBL" id="GAA2128099.1"/>
    </source>
</evidence>
<dbReference type="EMBL" id="BAAAPF010000111">
    <property type="protein sequence ID" value="GAA2128099.1"/>
    <property type="molecule type" value="Genomic_DNA"/>
</dbReference>
<keyword evidence="2 5" id="KW-0238">DNA-binding</keyword>
<evidence type="ECO:0000259" key="4">
    <source>
        <dbReference type="PROSITE" id="PS51000"/>
    </source>
</evidence>
<dbReference type="PRINTS" id="PR00037">
    <property type="entry name" value="HTHLACR"/>
</dbReference>
<dbReference type="SUPFAM" id="SSF100950">
    <property type="entry name" value="NagB/RpiA/CoA transferase-like"/>
    <property type="match status" value="1"/>
</dbReference>
<dbReference type="GO" id="GO:0003677">
    <property type="term" value="F:DNA binding"/>
    <property type="evidence" value="ECO:0007669"/>
    <property type="project" value="UniProtKB-KW"/>
</dbReference>
<dbReference type="Gene3D" id="1.10.10.10">
    <property type="entry name" value="Winged helix-like DNA-binding domain superfamily/Winged helix DNA-binding domain"/>
    <property type="match status" value="1"/>
</dbReference>
<comment type="caution">
    <text evidence="5">The sequence shown here is derived from an EMBL/GenBank/DDBJ whole genome shotgun (WGS) entry which is preliminary data.</text>
</comment>
<gene>
    <name evidence="5" type="ORF">GCM10009802_35140</name>
</gene>
<feature type="domain" description="HTH deoR-type" evidence="4">
    <location>
        <begin position="3"/>
        <end position="58"/>
    </location>
</feature>
<dbReference type="RefSeq" id="WP_027755144.1">
    <property type="nucleotide sequence ID" value="NZ_BAAAPF010000111.1"/>
</dbReference>
<dbReference type="InterPro" id="IPR018356">
    <property type="entry name" value="Tscrpt_reg_HTH_DeoR_CS"/>
</dbReference>
<evidence type="ECO:0000256" key="1">
    <source>
        <dbReference type="ARBA" id="ARBA00023015"/>
    </source>
</evidence>
<dbReference type="PROSITE" id="PS00894">
    <property type="entry name" value="HTH_DEOR_1"/>
    <property type="match status" value="1"/>
</dbReference>
<dbReference type="PROSITE" id="PS51000">
    <property type="entry name" value="HTH_DEOR_2"/>
    <property type="match status" value="1"/>
</dbReference>
<reference evidence="6" key="1">
    <citation type="journal article" date="2019" name="Int. J. Syst. Evol. Microbiol.">
        <title>The Global Catalogue of Microorganisms (GCM) 10K type strain sequencing project: providing services to taxonomists for standard genome sequencing and annotation.</title>
        <authorList>
            <consortium name="The Broad Institute Genomics Platform"/>
            <consortium name="The Broad Institute Genome Sequencing Center for Infectious Disease"/>
            <person name="Wu L."/>
            <person name="Ma J."/>
        </authorList>
    </citation>
    <scope>NUCLEOTIDE SEQUENCE [LARGE SCALE GENOMIC DNA]</scope>
    <source>
        <strain evidence="6">JCM 15481</strain>
    </source>
</reference>
<evidence type="ECO:0000256" key="2">
    <source>
        <dbReference type="ARBA" id="ARBA00023125"/>
    </source>
</evidence>
<evidence type="ECO:0000313" key="6">
    <source>
        <dbReference type="Proteomes" id="UP001500443"/>
    </source>
</evidence>
<organism evidence="5 6">
    <name type="scientific">Streptomyces synnematoformans</name>
    <dbReference type="NCBI Taxonomy" id="415721"/>
    <lineage>
        <taxon>Bacteria</taxon>
        <taxon>Bacillati</taxon>
        <taxon>Actinomycetota</taxon>
        <taxon>Actinomycetes</taxon>
        <taxon>Kitasatosporales</taxon>
        <taxon>Streptomycetaceae</taxon>
        <taxon>Streptomyces</taxon>
    </lineage>
</organism>
<dbReference type="Pfam" id="PF08220">
    <property type="entry name" value="HTH_DeoR"/>
    <property type="match status" value="1"/>
</dbReference>
<dbReference type="InterPro" id="IPR036388">
    <property type="entry name" value="WH-like_DNA-bd_sf"/>
</dbReference>